<feature type="domain" description="PH" evidence="5">
    <location>
        <begin position="594"/>
        <end position="699"/>
    </location>
</feature>
<dbReference type="PANTHER" id="PTHR12673:SF241">
    <property type="entry name" value="DH DOMAIN-CONTAINING PROTEIN"/>
    <property type="match status" value="1"/>
</dbReference>
<dbReference type="SUPFAM" id="SSF48065">
    <property type="entry name" value="DBL homology domain (DH-domain)"/>
    <property type="match status" value="1"/>
</dbReference>
<evidence type="ECO:0000256" key="4">
    <source>
        <dbReference type="PROSITE-ProRule" id="PRU00091"/>
    </source>
</evidence>
<keyword evidence="1" id="KW-0479">Metal-binding</keyword>
<name>A0AAV5TAS6_9BILA</name>
<reference evidence="8" key="1">
    <citation type="submission" date="2023-10" db="EMBL/GenBank/DDBJ databases">
        <title>Genome assembly of Pristionchus species.</title>
        <authorList>
            <person name="Yoshida K."/>
            <person name="Sommer R.J."/>
        </authorList>
    </citation>
    <scope>NUCLEOTIDE SEQUENCE</scope>
    <source>
        <strain evidence="8">RS0144</strain>
    </source>
</reference>
<dbReference type="GO" id="GO:0007010">
    <property type="term" value="P:cytoskeleton organization"/>
    <property type="evidence" value="ECO:0007669"/>
    <property type="project" value="TreeGrafter"/>
</dbReference>
<keyword evidence="3" id="KW-0862">Zinc</keyword>
<dbReference type="GO" id="GO:0046847">
    <property type="term" value="P:filopodium assembly"/>
    <property type="evidence" value="ECO:0007669"/>
    <property type="project" value="TreeGrafter"/>
</dbReference>
<evidence type="ECO:0000259" key="5">
    <source>
        <dbReference type="PROSITE" id="PS50003"/>
    </source>
</evidence>
<dbReference type="CDD" id="cd00160">
    <property type="entry name" value="RhoGEF"/>
    <property type="match status" value="1"/>
</dbReference>
<dbReference type="InterPro" id="IPR035899">
    <property type="entry name" value="DBL_dom_sf"/>
</dbReference>
<proteinExistence type="predicted"/>
<dbReference type="InterPro" id="IPR011993">
    <property type="entry name" value="PH-like_dom_sf"/>
</dbReference>
<feature type="domain" description="FYVE-type" evidence="7">
    <location>
        <begin position="718"/>
        <end position="784"/>
    </location>
</feature>
<dbReference type="GO" id="GO:0008270">
    <property type="term" value="F:zinc ion binding"/>
    <property type="evidence" value="ECO:0007669"/>
    <property type="project" value="UniProtKB-KW"/>
</dbReference>
<dbReference type="Proteomes" id="UP001432027">
    <property type="component" value="Unassembled WGS sequence"/>
</dbReference>
<dbReference type="SUPFAM" id="SSF50729">
    <property type="entry name" value="PH domain-like"/>
    <property type="match status" value="2"/>
</dbReference>
<evidence type="ECO:0000256" key="2">
    <source>
        <dbReference type="ARBA" id="ARBA00022771"/>
    </source>
</evidence>
<dbReference type="GO" id="GO:0005085">
    <property type="term" value="F:guanyl-nucleotide exchange factor activity"/>
    <property type="evidence" value="ECO:0007669"/>
    <property type="project" value="InterPro"/>
</dbReference>
<dbReference type="PROSITE" id="PS50003">
    <property type="entry name" value="PH_DOMAIN"/>
    <property type="match status" value="2"/>
</dbReference>
<evidence type="ECO:0000259" key="6">
    <source>
        <dbReference type="PROSITE" id="PS50010"/>
    </source>
</evidence>
<accession>A0AAV5TAS6</accession>
<keyword evidence="9" id="KW-1185">Reference proteome</keyword>
<dbReference type="CDD" id="cd13388">
    <property type="entry name" value="PH1_FGD1-4_like"/>
    <property type="match status" value="1"/>
</dbReference>
<dbReference type="InterPro" id="IPR051092">
    <property type="entry name" value="FYVE_RhoGEF_PH"/>
</dbReference>
<dbReference type="InterPro" id="IPR011011">
    <property type="entry name" value="Znf_FYVE_PHD"/>
</dbReference>
<feature type="domain" description="DH" evidence="6">
    <location>
        <begin position="381"/>
        <end position="565"/>
    </location>
</feature>
<keyword evidence="2 4" id="KW-0863">Zinc-finger</keyword>
<dbReference type="AlphaFoldDB" id="A0AAV5TAS6"/>
<feature type="domain" description="PH" evidence="5">
    <location>
        <begin position="807"/>
        <end position="905"/>
    </location>
</feature>
<feature type="non-terminal residue" evidence="8">
    <location>
        <position position="1"/>
    </location>
</feature>
<dbReference type="EMBL" id="BTSX01000004">
    <property type="protein sequence ID" value="GMS92419.1"/>
    <property type="molecule type" value="Genomic_DNA"/>
</dbReference>
<evidence type="ECO:0000313" key="8">
    <source>
        <dbReference type="EMBL" id="GMS92419.1"/>
    </source>
</evidence>
<dbReference type="GO" id="GO:0005737">
    <property type="term" value="C:cytoplasm"/>
    <property type="evidence" value="ECO:0007669"/>
    <property type="project" value="TreeGrafter"/>
</dbReference>
<evidence type="ECO:0000256" key="3">
    <source>
        <dbReference type="ARBA" id="ARBA00022833"/>
    </source>
</evidence>
<dbReference type="SMART" id="SM00325">
    <property type="entry name" value="RhoGEF"/>
    <property type="match status" value="1"/>
</dbReference>
<dbReference type="SMART" id="SM00233">
    <property type="entry name" value="PH"/>
    <property type="match status" value="2"/>
</dbReference>
<dbReference type="PROSITE" id="PS50178">
    <property type="entry name" value="ZF_FYVE"/>
    <property type="match status" value="1"/>
</dbReference>
<dbReference type="Gene3D" id="2.30.29.30">
    <property type="entry name" value="Pleckstrin-homology domain (PH domain)/Phosphotyrosine-binding domain (PTB)"/>
    <property type="match status" value="2"/>
</dbReference>
<dbReference type="InterPro" id="IPR000219">
    <property type="entry name" value="DH_dom"/>
</dbReference>
<dbReference type="Pfam" id="PF00621">
    <property type="entry name" value="RhoGEF"/>
    <property type="match status" value="1"/>
</dbReference>
<evidence type="ECO:0000313" key="9">
    <source>
        <dbReference type="Proteomes" id="UP001432027"/>
    </source>
</evidence>
<comment type="caution">
    <text evidence="8">The sequence shown here is derived from an EMBL/GenBank/DDBJ whole genome shotgun (WGS) entry which is preliminary data.</text>
</comment>
<dbReference type="PROSITE" id="PS50010">
    <property type="entry name" value="DH_2"/>
    <property type="match status" value="1"/>
</dbReference>
<protein>
    <submittedName>
        <fullName evidence="8">Uncharacterized protein</fullName>
    </submittedName>
</protein>
<organism evidence="8 9">
    <name type="scientific">Pristionchus entomophagus</name>
    <dbReference type="NCBI Taxonomy" id="358040"/>
    <lineage>
        <taxon>Eukaryota</taxon>
        <taxon>Metazoa</taxon>
        <taxon>Ecdysozoa</taxon>
        <taxon>Nematoda</taxon>
        <taxon>Chromadorea</taxon>
        <taxon>Rhabditida</taxon>
        <taxon>Rhabditina</taxon>
        <taxon>Diplogasteromorpha</taxon>
        <taxon>Diplogasteroidea</taxon>
        <taxon>Neodiplogasteridae</taxon>
        <taxon>Pristionchus</taxon>
    </lineage>
</organism>
<evidence type="ECO:0000256" key="1">
    <source>
        <dbReference type="ARBA" id="ARBA00022723"/>
    </source>
</evidence>
<sequence length="924" mass="104454">FAGRRPPWQATLRALADKESCLYVKKNRAPPVAPFEGTPIVLSVETSELRPAKEMSSQVAIPPLMGLKGMNEMDFTSPEALSSRFADVSANFPPIDTHGGTIVEVNETEETDASDGARVQVLVYRILMADGNELMKTVRRKFQLQCTAAYSRTNYVNGEQVGDIDFKATRMERDIKGFAPMQISNQPLYLDENDPGDQRIASVFRETQNRMQNMFMAEKEKMMALFPQLFKPADAPTAKKEIIVNADGSITERTVTKKSMSSHFSKSETYIDGKKQKTKLRAFVEYDGPEGGFKVKLANGDEGDLSEEETENDDDWKSHYAVYELGQKRSENAVAKLAPGSRKNDDDVRSRLSEIRDDESVVAGKVVKKGLTSALEKRMERAWHAAKELVDSEKRYVDKLKLLDEMFRKKIVAEKVIEQDKISKLFANTESLHTFHNSHLLPQLMDASREWQSTKRISSIMRKQAPFLKMYSEYTNNYKRATKLFEESMVKKKRFNEIVREIEKDPMCENLPLISHLICPVQRVMRYQLLLQEYKKHLVESDADYADTVAALDLVLEAASHANEMMKKLDRYGKVIEVQEQLGNAISLVHPGRELLRQGSLQKISSSTGKTEERFVFLFNDLIVLASERNIPTFSKYKLRAVFHAAHSQVCEGDNLEREFSFYIRGSDGGSGQIRTLELFCETQKEKEEWVAAFCQIIDDASHSLASTNNRVSTYSTNGAEKNCAECDEEYGLLSRGYRYAARAIARAFGCSQCTRKLCKKCFGRYRNESKSSRACETCVKHMGSSRMNHTSSPRSRRDVLAVPASSSTKDAMILHASPVKFRGTLGRPFSRYFVIRSNFCLYSYNSPDDERALTMLPLPGCEVKMTGEKHTFSLRIGSRRLYMITAEDDESQARWMASLDLVANAPINNPSSASSDNGSVSSR</sequence>
<dbReference type="Pfam" id="PF00169">
    <property type="entry name" value="PH"/>
    <property type="match status" value="2"/>
</dbReference>
<evidence type="ECO:0000259" key="7">
    <source>
        <dbReference type="PROSITE" id="PS50178"/>
    </source>
</evidence>
<dbReference type="InterPro" id="IPR001849">
    <property type="entry name" value="PH_domain"/>
</dbReference>
<gene>
    <name evidence="8" type="ORF">PENTCL1PPCAC_14594</name>
</gene>
<dbReference type="Gene3D" id="1.20.900.10">
    <property type="entry name" value="Dbl homology (DH) domain"/>
    <property type="match status" value="1"/>
</dbReference>
<dbReference type="InterPro" id="IPR017455">
    <property type="entry name" value="Znf_FYVE-rel"/>
</dbReference>
<dbReference type="SUPFAM" id="SSF57903">
    <property type="entry name" value="FYVE/PHD zinc finger"/>
    <property type="match status" value="1"/>
</dbReference>
<dbReference type="PANTHER" id="PTHR12673">
    <property type="entry name" value="FACIOGENITAL DYSPLASIA PROTEIN"/>
    <property type="match status" value="1"/>
</dbReference>